<dbReference type="Proteomes" id="UP000319148">
    <property type="component" value="Unassembled WGS sequence"/>
</dbReference>
<name>A0A501PB70_9PROT</name>
<keyword evidence="1" id="KW-0808">Transferase</keyword>
<proteinExistence type="predicted"/>
<evidence type="ECO:0000313" key="2">
    <source>
        <dbReference type="Proteomes" id="UP000319148"/>
    </source>
</evidence>
<dbReference type="OrthoDB" id="5497963at2"/>
<keyword evidence="2" id="KW-1185">Reference proteome</keyword>
<dbReference type="RefSeq" id="WP_139941627.1">
    <property type="nucleotide sequence ID" value="NZ_JBHSYP010000005.1"/>
</dbReference>
<accession>A0A501PB70</accession>
<dbReference type="GO" id="GO:0016740">
    <property type="term" value="F:transferase activity"/>
    <property type="evidence" value="ECO:0007669"/>
    <property type="project" value="UniProtKB-KW"/>
</dbReference>
<evidence type="ECO:0000313" key="1">
    <source>
        <dbReference type="EMBL" id="TPD57312.1"/>
    </source>
</evidence>
<reference evidence="2" key="1">
    <citation type="submission" date="2019-06" db="EMBL/GenBank/DDBJ databases">
        <title>The complete genome of Emcibacter congregatus ZYLT.</title>
        <authorList>
            <person name="Zhao Z."/>
        </authorList>
    </citation>
    <scope>NUCLEOTIDE SEQUENCE [LARGE SCALE GENOMIC DNA]</scope>
    <source>
        <strain evidence="2">MCCC 1A06723</strain>
    </source>
</reference>
<dbReference type="Gene3D" id="3.30.460.40">
    <property type="match status" value="1"/>
</dbReference>
<dbReference type="EMBL" id="VFIY01000018">
    <property type="protein sequence ID" value="TPD57312.1"/>
    <property type="molecule type" value="Genomic_DNA"/>
</dbReference>
<comment type="caution">
    <text evidence="1">The sequence shown here is derived from an EMBL/GenBank/DDBJ whole genome shotgun (WGS) entry which is preliminary data.</text>
</comment>
<organism evidence="1 2">
    <name type="scientific">Emcibacter nanhaiensis</name>
    <dbReference type="NCBI Taxonomy" id="1505037"/>
    <lineage>
        <taxon>Bacteria</taxon>
        <taxon>Pseudomonadati</taxon>
        <taxon>Pseudomonadota</taxon>
        <taxon>Alphaproteobacteria</taxon>
        <taxon>Emcibacterales</taxon>
        <taxon>Emcibacteraceae</taxon>
        <taxon>Emcibacter</taxon>
    </lineage>
</organism>
<dbReference type="AlphaFoldDB" id="A0A501PB70"/>
<gene>
    <name evidence="1" type="ORF">FIV46_14380</name>
</gene>
<dbReference type="InterPro" id="IPR039498">
    <property type="entry name" value="NTP_transf_5"/>
</dbReference>
<protein>
    <submittedName>
        <fullName evidence="1">Nucleotidyltransferase family protein</fullName>
    </submittedName>
</protein>
<dbReference type="Pfam" id="PF14907">
    <property type="entry name" value="NTP_transf_5"/>
    <property type="match status" value="1"/>
</dbReference>
<sequence>MTETSGSLVIDVLQDPAVMLGFNVAQWNSCLYEARVNSLTGRLAAEARDQGLWDRLPERVQDIFLSAEIDAQSRQRRLMWELNRIRRALFGFEEPIVVLKGGAYIARDLTAATGRVSSDVDIMVDRKDLETVEQMLLDAGWVHSVEDDYDQRYYREWAHELPPLYHPDRGMTVDVHHTILPLTGRLTVDALKLLAEIEPVDGNLYTLSPEDMLLHSAVHLFHDGVIAVSLRNLLEQHDMISEFARMEGFWDRLLDRTDELGLGRPLFYCLRYCALILGTAVPGEVLEKTGCYAPNALVLGMMDRMVPLVMKPPTSRLFQIASKILYMRSHWLRMPAGLLVKHLATKSLRRLRGETH</sequence>